<accession>A0ACC2MSN9</accession>
<dbReference type="EMBL" id="CM056809">
    <property type="protein sequence ID" value="KAJ8648772.1"/>
    <property type="molecule type" value="Genomic_DNA"/>
</dbReference>
<evidence type="ECO:0000313" key="2">
    <source>
        <dbReference type="Proteomes" id="UP001234297"/>
    </source>
</evidence>
<keyword evidence="2" id="KW-1185">Reference proteome</keyword>
<proteinExistence type="predicted"/>
<evidence type="ECO:0000313" key="1">
    <source>
        <dbReference type="EMBL" id="KAJ8648772.1"/>
    </source>
</evidence>
<protein>
    <submittedName>
        <fullName evidence="1">Uncharacterized protein</fullName>
    </submittedName>
</protein>
<organism evidence="1 2">
    <name type="scientific">Persea americana</name>
    <name type="common">Avocado</name>
    <dbReference type="NCBI Taxonomy" id="3435"/>
    <lineage>
        <taxon>Eukaryota</taxon>
        <taxon>Viridiplantae</taxon>
        <taxon>Streptophyta</taxon>
        <taxon>Embryophyta</taxon>
        <taxon>Tracheophyta</taxon>
        <taxon>Spermatophyta</taxon>
        <taxon>Magnoliopsida</taxon>
        <taxon>Magnoliidae</taxon>
        <taxon>Laurales</taxon>
        <taxon>Lauraceae</taxon>
        <taxon>Persea</taxon>
    </lineage>
</organism>
<dbReference type="Proteomes" id="UP001234297">
    <property type="component" value="Chromosome 1"/>
</dbReference>
<comment type="caution">
    <text evidence="1">The sequence shown here is derived from an EMBL/GenBank/DDBJ whole genome shotgun (WGS) entry which is preliminary data.</text>
</comment>
<sequence>MMSRSHQGMTSAPLKKDPMESKNLPIFLSMNRYKKKKKQMMMMERERREFACFLGFLVWICLIGFWRVFEVEEVEGGATAEMKLRDFREKRELARRNRWKVNSAWHEQLLQKCQTGMGRLDAAEARAAVWAAEKEELLKSLAAKDATLEEEAKNLNLPAEEEENKDRMDMGSITIPDPLPSPTQDSEKLTKAFQGLGTDKQAIIDIAKSEAVTLHDSIEKKKLDHEHVIWILSTRNKFQLKATFNCYRQCYGKAIDQVVKASVQGLGTDEDSLTRAIVTRAEIDLVKVKEEYKKLYKTSLTDDVVGDTSGDYKNFLVTLIGDGEQHGRRGWFEYFS</sequence>
<reference evidence="1 2" key="1">
    <citation type="journal article" date="2022" name="Hortic Res">
        <title>A haplotype resolved chromosomal level avocado genome allows analysis of novel avocado genes.</title>
        <authorList>
            <person name="Nath O."/>
            <person name="Fletcher S.J."/>
            <person name="Hayward A."/>
            <person name="Shaw L.M."/>
            <person name="Masouleh A.K."/>
            <person name="Furtado A."/>
            <person name="Henry R.J."/>
            <person name="Mitter N."/>
        </authorList>
    </citation>
    <scope>NUCLEOTIDE SEQUENCE [LARGE SCALE GENOMIC DNA]</scope>
    <source>
        <strain evidence="2">cv. Hass</strain>
    </source>
</reference>
<name>A0ACC2MSN9_PERAE</name>
<gene>
    <name evidence="1" type="ORF">MRB53_001795</name>
</gene>